<dbReference type="NCBIfam" id="TIGR00014">
    <property type="entry name" value="arsC"/>
    <property type="match status" value="1"/>
</dbReference>
<dbReference type="RefSeq" id="WP_188421377.1">
    <property type="nucleotide sequence ID" value="NZ_BMDP01000003.1"/>
</dbReference>
<evidence type="ECO:0000256" key="2">
    <source>
        <dbReference type="ARBA" id="ARBA00023002"/>
    </source>
</evidence>
<comment type="similarity">
    <text evidence="1 3 4">Belongs to the ArsC family.</text>
</comment>
<dbReference type="AlphaFoldDB" id="A0A8J3AX72"/>
<accession>A0A8J3AX72</accession>
<dbReference type="GO" id="GO:0008794">
    <property type="term" value="F:arsenate reductase (glutaredoxin) activity"/>
    <property type="evidence" value="ECO:0007669"/>
    <property type="project" value="UniProtKB-UniRule"/>
</dbReference>
<keyword evidence="6" id="KW-1185">Reference proteome</keyword>
<dbReference type="Gene3D" id="3.40.30.10">
    <property type="entry name" value="Glutaredoxin"/>
    <property type="match status" value="1"/>
</dbReference>
<dbReference type="InterPro" id="IPR036249">
    <property type="entry name" value="Thioredoxin-like_sf"/>
</dbReference>
<evidence type="ECO:0000313" key="5">
    <source>
        <dbReference type="EMBL" id="GGI54860.1"/>
    </source>
</evidence>
<evidence type="ECO:0000313" key="6">
    <source>
        <dbReference type="Proteomes" id="UP000627205"/>
    </source>
</evidence>
<dbReference type="PROSITE" id="PS51353">
    <property type="entry name" value="ARSC"/>
    <property type="match status" value="1"/>
</dbReference>
<evidence type="ECO:0000256" key="3">
    <source>
        <dbReference type="PROSITE-ProRule" id="PRU01282"/>
    </source>
</evidence>
<gene>
    <name evidence="5" type="ORF">GCM10011430_20340</name>
</gene>
<comment type="catalytic activity">
    <reaction evidence="4">
        <text>[glutaredoxin]-dithiol + arsenate + glutathione + H(+) = glutathionyl-S-S-[glutaredoxin] + arsenite + H2O</text>
        <dbReference type="Rhea" id="RHEA:22016"/>
        <dbReference type="Rhea" id="RHEA-COMP:10729"/>
        <dbReference type="Rhea" id="RHEA-COMP:17668"/>
        <dbReference type="ChEBI" id="CHEBI:15377"/>
        <dbReference type="ChEBI" id="CHEBI:15378"/>
        <dbReference type="ChEBI" id="CHEBI:29242"/>
        <dbReference type="ChEBI" id="CHEBI:29950"/>
        <dbReference type="ChEBI" id="CHEBI:48597"/>
        <dbReference type="ChEBI" id="CHEBI:57925"/>
        <dbReference type="ChEBI" id="CHEBI:146199"/>
        <dbReference type="EC" id="1.20.4.1"/>
    </reaction>
</comment>
<evidence type="ECO:0000256" key="4">
    <source>
        <dbReference type="RuleBase" id="RU362029"/>
    </source>
</evidence>
<evidence type="ECO:0000256" key="1">
    <source>
        <dbReference type="ARBA" id="ARBA00007198"/>
    </source>
</evidence>
<dbReference type="InterPro" id="IPR006659">
    <property type="entry name" value="Arsenate_reductase"/>
</dbReference>
<dbReference type="PANTHER" id="PTHR30041:SF4">
    <property type="entry name" value="ARSENATE REDUCTASE"/>
    <property type="match status" value="1"/>
</dbReference>
<proteinExistence type="inferred from homology"/>
<dbReference type="EC" id="1.20.4.1" evidence="4"/>
<dbReference type="PANTHER" id="PTHR30041">
    <property type="entry name" value="ARSENATE REDUCTASE"/>
    <property type="match status" value="1"/>
</dbReference>
<comment type="caution">
    <text evidence="5">The sequence shown here is derived from an EMBL/GenBank/DDBJ whole genome shotgun (WGS) entry which is preliminary data.</text>
</comment>
<reference evidence="5" key="1">
    <citation type="journal article" date="2014" name="Int. J. Syst. Evol. Microbiol.">
        <title>Complete genome sequence of Corynebacterium casei LMG S-19264T (=DSM 44701T), isolated from a smear-ripened cheese.</title>
        <authorList>
            <consortium name="US DOE Joint Genome Institute (JGI-PGF)"/>
            <person name="Walter F."/>
            <person name="Albersmeier A."/>
            <person name="Kalinowski J."/>
            <person name="Ruckert C."/>
        </authorList>
    </citation>
    <scope>NUCLEOTIDE SEQUENCE</scope>
    <source>
        <strain evidence="5">CCM 7664</strain>
    </source>
</reference>
<name>A0A8J3AX72_9BURK</name>
<dbReference type="SUPFAM" id="SSF52833">
    <property type="entry name" value="Thioredoxin-like"/>
    <property type="match status" value="1"/>
</dbReference>
<keyword evidence="2 4" id="KW-0560">Oxidoreductase</keyword>
<dbReference type="InterPro" id="IPR006660">
    <property type="entry name" value="Arsenate_reductase-like"/>
</dbReference>
<dbReference type="Proteomes" id="UP000627205">
    <property type="component" value="Unassembled WGS sequence"/>
</dbReference>
<organism evidence="5 6">
    <name type="scientific">Oxalicibacterium solurbis</name>
    <dbReference type="NCBI Taxonomy" id="69280"/>
    <lineage>
        <taxon>Bacteria</taxon>
        <taxon>Pseudomonadati</taxon>
        <taxon>Pseudomonadota</taxon>
        <taxon>Betaproteobacteria</taxon>
        <taxon>Burkholderiales</taxon>
        <taxon>Oxalobacteraceae</taxon>
        <taxon>Oxalicibacterium</taxon>
    </lineage>
</organism>
<dbReference type="CDD" id="cd03034">
    <property type="entry name" value="ArsC_ArsC"/>
    <property type="match status" value="1"/>
</dbReference>
<sequence>MLTIYHNPRCSKSRGALELATTFAERHGFDLQVVDYQKTPPTRAQLVELHRLLQSESVVSVRDMVRDGETAFTELQLAEADDDTLLDALAAHPGLLQRPIVCFNERAVIARPPELVERILQAG</sequence>
<dbReference type="Pfam" id="PF03960">
    <property type="entry name" value="ArsC"/>
    <property type="match status" value="1"/>
</dbReference>
<reference evidence="5" key="2">
    <citation type="submission" date="2020-09" db="EMBL/GenBank/DDBJ databases">
        <authorList>
            <person name="Sun Q."/>
            <person name="Sedlacek I."/>
        </authorList>
    </citation>
    <scope>NUCLEOTIDE SEQUENCE</scope>
    <source>
        <strain evidence="5">CCM 7664</strain>
    </source>
</reference>
<dbReference type="EMBL" id="BMDP01000003">
    <property type="protein sequence ID" value="GGI54860.1"/>
    <property type="molecule type" value="Genomic_DNA"/>
</dbReference>
<protein>
    <recommendedName>
        <fullName evidence="4">Arsenate reductase</fullName>
        <ecNumber evidence="4">1.20.4.1</ecNumber>
    </recommendedName>
</protein>